<dbReference type="Proteomes" id="UP000323129">
    <property type="component" value="Unassembled WGS sequence"/>
</dbReference>
<proteinExistence type="predicted"/>
<dbReference type="InterPro" id="IPR005000">
    <property type="entry name" value="Aldolase/citrate-lyase_domain"/>
</dbReference>
<dbReference type="Gene3D" id="3.20.20.60">
    <property type="entry name" value="Phosphoenolpyruvate-binding domains"/>
    <property type="match status" value="2"/>
</dbReference>
<reference evidence="3 4" key="1">
    <citation type="submission" date="2017-08" db="EMBL/GenBank/DDBJ databases">
        <title>Aeromonas veronii bv sobria strain NS22 whole genome sequencing.</title>
        <authorList>
            <person name="Katharios P."/>
            <person name="Ha V.Q."/>
            <person name="Smyrli M."/>
        </authorList>
    </citation>
    <scope>NUCLEOTIDE SEQUENCE [LARGE SCALE GENOMIC DNA]</scope>
    <source>
        <strain evidence="3 4">NS22</strain>
    </source>
</reference>
<comment type="caution">
    <text evidence="3">The sequence shown here is derived from an EMBL/GenBank/DDBJ whole genome shotgun (WGS) entry which is preliminary data.</text>
</comment>
<evidence type="ECO:0000313" key="3">
    <source>
        <dbReference type="EMBL" id="TYD41245.1"/>
    </source>
</evidence>
<gene>
    <name evidence="3" type="ORF">CJF24_18805</name>
</gene>
<dbReference type="RefSeq" id="WP_103252166.1">
    <property type="nucleotide sequence ID" value="NZ_JAPEDT010000031.1"/>
</dbReference>
<protein>
    <submittedName>
        <fullName evidence="3">Aldolase</fullName>
    </submittedName>
</protein>
<organism evidence="3 4">
    <name type="scientific">Aeromonas veronii</name>
    <dbReference type="NCBI Taxonomy" id="654"/>
    <lineage>
        <taxon>Bacteria</taxon>
        <taxon>Pseudomonadati</taxon>
        <taxon>Pseudomonadota</taxon>
        <taxon>Gammaproteobacteria</taxon>
        <taxon>Aeromonadales</taxon>
        <taxon>Aeromonadaceae</taxon>
        <taxon>Aeromonas</taxon>
    </lineage>
</organism>
<name>A0ABY3MH73_AERVE</name>
<evidence type="ECO:0000256" key="1">
    <source>
        <dbReference type="ARBA" id="ARBA00022723"/>
    </source>
</evidence>
<dbReference type="Pfam" id="PF03328">
    <property type="entry name" value="HpcH_HpaI"/>
    <property type="match status" value="1"/>
</dbReference>
<dbReference type="SUPFAM" id="SSF51621">
    <property type="entry name" value="Phosphoenolpyruvate/pyruvate domain"/>
    <property type="match status" value="1"/>
</dbReference>
<sequence length="273" mass="30303">MNRNLNLMLITNNIDVAKYASGCGVTRLFVDLEVNGKYERQGHLDTVISYHSMTDVGAINKVKGKAELLVRLNPYHINSEQEINSAIEHGADIIMLPMFRTIEEVSIFSELIAGRVKFIPLIETIDAANIVSDIVKVKGVSEVYFGLNDLHREMNCKFMFEPLQNGCIEALAKIVTNARMPFGFGGIARIGEGILPAELILSEHARLGSSNVILSRTFHGNSSNLDDLKMSMNLQLEVTKLLDSFNEHISRSNEQVTKDKLLLDETIATIVNG</sequence>
<dbReference type="InterPro" id="IPR040442">
    <property type="entry name" value="Pyrv_kinase-like_dom_sf"/>
</dbReference>
<accession>A0ABY3MH73</accession>
<dbReference type="InterPro" id="IPR015813">
    <property type="entry name" value="Pyrv/PenolPyrv_kinase-like_dom"/>
</dbReference>
<evidence type="ECO:0000313" key="4">
    <source>
        <dbReference type="Proteomes" id="UP000323129"/>
    </source>
</evidence>
<feature type="domain" description="HpcH/HpaI aldolase/citrate lyase" evidence="2">
    <location>
        <begin position="54"/>
        <end position="179"/>
    </location>
</feature>
<evidence type="ECO:0000259" key="2">
    <source>
        <dbReference type="Pfam" id="PF03328"/>
    </source>
</evidence>
<dbReference type="EMBL" id="NQMC01000074">
    <property type="protein sequence ID" value="TYD41245.1"/>
    <property type="molecule type" value="Genomic_DNA"/>
</dbReference>
<keyword evidence="1" id="KW-0479">Metal-binding</keyword>
<keyword evidence="4" id="KW-1185">Reference proteome</keyword>